<sequence>MTNSDQETSARDLQRQFAPLRQSLQQMPLSDEIRALVERLRQALQRSGRG</sequence>
<evidence type="ECO:0000313" key="3">
    <source>
        <dbReference type="Proteomes" id="UP001589795"/>
    </source>
</evidence>
<evidence type="ECO:0000313" key="2">
    <source>
        <dbReference type="EMBL" id="MFC0199158.1"/>
    </source>
</evidence>
<evidence type="ECO:0008006" key="4">
    <source>
        <dbReference type="Google" id="ProtNLM"/>
    </source>
</evidence>
<dbReference type="EMBL" id="JBHLWQ010000020">
    <property type="protein sequence ID" value="MFC0199158.1"/>
    <property type="molecule type" value="Genomic_DNA"/>
</dbReference>
<feature type="region of interest" description="Disordered" evidence="1">
    <location>
        <begin position="1"/>
        <end position="22"/>
    </location>
</feature>
<gene>
    <name evidence="2" type="ORF">ACFFIZ_02120</name>
</gene>
<dbReference type="Proteomes" id="UP001589795">
    <property type="component" value="Unassembled WGS sequence"/>
</dbReference>
<comment type="caution">
    <text evidence="2">The sequence shown here is derived from an EMBL/GenBank/DDBJ whole genome shotgun (WGS) entry which is preliminary data.</text>
</comment>
<keyword evidence="3" id="KW-1185">Reference proteome</keyword>
<protein>
    <recommendedName>
        <fullName evidence="4">Anti-sigma factor NepR domain-containing protein</fullName>
    </recommendedName>
</protein>
<accession>A0ABV6CEJ8</accession>
<dbReference type="RefSeq" id="WP_265505849.1">
    <property type="nucleotide sequence ID" value="NZ_JAOTBE010000005.1"/>
</dbReference>
<organism evidence="2 3">
    <name type="scientific">Paracoccus rhizosphaerae</name>
    <dbReference type="NCBI Taxonomy" id="1133347"/>
    <lineage>
        <taxon>Bacteria</taxon>
        <taxon>Pseudomonadati</taxon>
        <taxon>Pseudomonadota</taxon>
        <taxon>Alphaproteobacteria</taxon>
        <taxon>Rhodobacterales</taxon>
        <taxon>Paracoccaceae</taxon>
        <taxon>Paracoccus</taxon>
    </lineage>
</organism>
<name>A0ABV6CEJ8_9RHOB</name>
<proteinExistence type="predicted"/>
<reference evidence="2 3" key="1">
    <citation type="submission" date="2024-09" db="EMBL/GenBank/DDBJ databases">
        <authorList>
            <person name="Sun Q."/>
            <person name="Mori K."/>
        </authorList>
    </citation>
    <scope>NUCLEOTIDE SEQUENCE [LARGE SCALE GENOMIC DNA]</scope>
    <source>
        <strain evidence="2 3">CCM 7904</strain>
    </source>
</reference>
<evidence type="ECO:0000256" key="1">
    <source>
        <dbReference type="SAM" id="MobiDB-lite"/>
    </source>
</evidence>